<feature type="region of interest" description="Disordered" evidence="1">
    <location>
        <begin position="24"/>
        <end position="58"/>
    </location>
</feature>
<feature type="compositionally biased region" description="Pro residues" evidence="1">
    <location>
        <begin position="30"/>
        <end position="41"/>
    </location>
</feature>
<accession>A0A8J3ADK1</accession>
<reference evidence="2" key="2">
    <citation type="submission" date="2020-09" db="EMBL/GenBank/DDBJ databases">
        <authorList>
            <person name="Sun Q."/>
            <person name="Zhou Y."/>
        </authorList>
    </citation>
    <scope>NUCLEOTIDE SEQUENCE</scope>
    <source>
        <strain evidence="2">CGMCC 1.14988</strain>
    </source>
</reference>
<reference evidence="2" key="1">
    <citation type="journal article" date="2014" name="Int. J. Syst. Evol. Microbiol.">
        <title>Complete genome sequence of Corynebacterium casei LMG S-19264T (=DSM 44701T), isolated from a smear-ripened cheese.</title>
        <authorList>
            <consortium name="US DOE Joint Genome Institute (JGI-PGF)"/>
            <person name="Walter F."/>
            <person name="Albersmeier A."/>
            <person name="Kalinowski J."/>
            <person name="Ruckert C."/>
        </authorList>
    </citation>
    <scope>NUCLEOTIDE SEQUENCE</scope>
    <source>
        <strain evidence="2">CGMCC 1.14988</strain>
    </source>
</reference>
<dbReference type="EMBL" id="BMHA01000005">
    <property type="protein sequence ID" value="GGI06093.1"/>
    <property type="molecule type" value="Genomic_DNA"/>
</dbReference>
<name>A0A8J3ADK1_9ACTN</name>
<evidence type="ECO:0000256" key="1">
    <source>
        <dbReference type="SAM" id="MobiDB-lite"/>
    </source>
</evidence>
<organism evidence="2 3">
    <name type="scientific">Egicoccus halophilus</name>
    <dbReference type="NCBI Taxonomy" id="1670830"/>
    <lineage>
        <taxon>Bacteria</taxon>
        <taxon>Bacillati</taxon>
        <taxon>Actinomycetota</taxon>
        <taxon>Nitriliruptoria</taxon>
        <taxon>Egicoccales</taxon>
        <taxon>Egicoccaceae</taxon>
        <taxon>Egicoccus</taxon>
    </lineage>
</organism>
<sequence>MVVLVLVASGLFLAGAFERPTVDAAAPSGPADPTPGPPQAPTVPGDLDPPEPDAHTGSDADFAQLLQGIEASERTMLRYQQELGQVFAAADPADLDAFLAAVRTVSQDGAAAITAARQDLDEPLGTAAAESVRTVYLGHLDAWRSLMEAAAQEPSLYGPTGDTSAFDREINATARDFAQALASSLPTDADPEIAAFVEDLLDRGFRFDVDAQV</sequence>
<comment type="caution">
    <text evidence="2">The sequence shown here is derived from an EMBL/GenBank/DDBJ whole genome shotgun (WGS) entry which is preliminary data.</text>
</comment>
<keyword evidence="3" id="KW-1185">Reference proteome</keyword>
<dbReference type="AlphaFoldDB" id="A0A8J3ADK1"/>
<evidence type="ECO:0000313" key="2">
    <source>
        <dbReference type="EMBL" id="GGI06093.1"/>
    </source>
</evidence>
<dbReference type="Proteomes" id="UP000650511">
    <property type="component" value="Unassembled WGS sequence"/>
</dbReference>
<gene>
    <name evidence="2" type="ORF">GCM10011354_17380</name>
</gene>
<evidence type="ECO:0000313" key="3">
    <source>
        <dbReference type="Proteomes" id="UP000650511"/>
    </source>
</evidence>
<proteinExistence type="predicted"/>
<protein>
    <submittedName>
        <fullName evidence="2">Uncharacterized protein</fullName>
    </submittedName>
</protein>